<dbReference type="InterPro" id="IPR038282">
    <property type="entry name" value="DUF2267_sf"/>
</dbReference>
<accession>A0A0F2TF47</accession>
<organism evidence="1 2">
    <name type="scientific">Streptomyces rubellomurinus (strain ATCC 31215)</name>
    <dbReference type="NCBI Taxonomy" id="359131"/>
    <lineage>
        <taxon>Bacteria</taxon>
        <taxon>Bacillati</taxon>
        <taxon>Actinomycetota</taxon>
        <taxon>Actinomycetes</taxon>
        <taxon>Kitasatosporales</taxon>
        <taxon>Streptomycetaceae</taxon>
        <taxon>Streptomyces</taxon>
    </lineage>
</organism>
<proteinExistence type="predicted"/>
<gene>
    <name evidence="1" type="ORF">VM95_12570</name>
</gene>
<name>A0A0F2TF47_STRR3</name>
<dbReference type="RefSeq" id="WP_045695544.1">
    <property type="nucleotide sequence ID" value="NZ_JZKH01000020.1"/>
</dbReference>
<dbReference type="Proteomes" id="UP000033699">
    <property type="component" value="Unassembled WGS sequence"/>
</dbReference>
<sequence>MTISREDFLARVVERGEYRGEAEADHAARVVLGLLGEHLVGAERAELADALPEAYAGPLRDAGPACEPLTAERFVQAVVGWIDGATAATAQWDIGAVLSTLADLVPGQLVDRVVEQLPDGYDLLFGHPLPA</sequence>
<dbReference type="OrthoDB" id="3870903at2"/>
<evidence type="ECO:0008006" key="3">
    <source>
        <dbReference type="Google" id="ProtNLM"/>
    </source>
</evidence>
<protein>
    <recommendedName>
        <fullName evidence="3">DUF2267 domain-containing protein</fullName>
    </recommendedName>
</protein>
<dbReference type="AlphaFoldDB" id="A0A0F2TF47"/>
<evidence type="ECO:0000313" key="2">
    <source>
        <dbReference type="Proteomes" id="UP000033699"/>
    </source>
</evidence>
<comment type="caution">
    <text evidence="1">The sequence shown here is derived from an EMBL/GenBank/DDBJ whole genome shotgun (WGS) entry which is preliminary data.</text>
</comment>
<keyword evidence="2" id="KW-1185">Reference proteome</keyword>
<evidence type="ECO:0000313" key="1">
    <source>
        <dbReference type="EMBL" id="KJS61828.1"/>
    </source>
</evidence>
<dbReference type="Gene3D" id="1.10.490.110">
    <property type="entry name" value="Uncharacterized conserved protein DUF2267"/>
    <property type="match status" value="1"/>
</dbReference>
<dbReference type="PATRIC" id="fig|359131.3.peg.2488"/>
<dbReference type="Pfam" id="PF10025">
    <property type="entry name" value="DUF2267"/>
    <property type="match status" value="1"/>
</dbReference>
<dbReference type="EMBL" id="JZKH01000020">
    <property type="protein sequence ID" value="KJS61828.1"/>
    <property type="molecule type" value="Genomic_DNA"/>
</dbReference>
<dbReference type="InterPro" id="IPR018727">
    <property type="entry name" value="DUF2267"/>
</dbReference>
<reference evidence="1 2" key="1">
    <citation type="submission" date="2015-02" db="EMBL/GenBank/DDBJ databases">
        <authorList>
            <person name="Ju K.-S."/>
            <person name="Doroghazi J.R."/>
            <person name="Metcalf W."/>
        </authorList>
    </citation>
    <scope>NUCLEOTIDE SEQUENCE [LARGE SCALE GENOMIC DNA]</scope>
    <source>
        <strain evidence="1 2">ATCC 31215</strain>
    </source>
</reference>